<evidence type="ECO:0000313" key="2">
    <source>
        <dbReference type="Proteomes" id="UP000252023"/>
    </source>
</evidence>
<proteinExistence type="predicted"/>
<accession>A0A344PLP8</accession>
<dbReference type="RefSeq" id="WP_114076620.1">
    <property type="nucleotide sequence ID" value="NZ_CP030918.1"/>
</dbReference>
<sequence length="315" mass="35026">MPCLADGGDSRTRDYLLIRCGAVGSREMRLARHLAAWFGPRIRYLVDASAGPAEIDPAARAASIQITPEWLAHRRLISFETSGWRCGDYCYYAAVDMIPEMDRAWLIEADVWPSFDDPGAFFAPLEADPADFLAPLYSPRGGAWFWSYTARRVLGPKVAVHGCLFPLTRMTRTAMLHLLHSRAASFTVTARRPTTSGWHDVAPFPVPNDEAFVATVLTRDGFVCGDLSARAPDAFLPDGFTWDAPLHPAEIRLPALRNRILHPVLDADAAPRKLGMLFQRQPTRHAERRAQVIERLGAAAWTRWSGEPLRDAAVP</sequence>
<dbReference type="EMBL" id="CP030918">
    <property type="protein sequence ID" value="AXC50303.1"/>
    <property type="molecule type" value="Genomic_DNA"/>
</dbReference>
<dbReference type="KEGG" id="pars:DRW48_11870"/>
<keyword evidence="2" id="KW-1185">Reference proteome</keyword>
<protein>
    <submittedName>
        <fullName evidence="1">Uncharacterized protein</fullName>
    </submittedName>
</protein>
<dbReference type="Proteomes" id="UP000252023">
    <property type="component" value="Chromosome"/>
</dbReference>
<evidence type="ECO:0000313" key="1">
    <source>
        <dbReference type="EMBL" id="AXC50303.1"/>
    </source>
</evidence>
<name>A0A344PLP8_9RHOB</name>
<dbReference type="AlphaFoldDB" id="A0A344PLP8"/>
<dbReference type="OrthoDB" id="8448143at2"/>
<organism evidence="1 2">
    <name type="scientific">Paracoccus suum</name>
    <dbReference type="NCBI Taxonomy" id="2259340"/>
    <lineage>
        <taxon>Bacteria</taxon>
        <taxon>Pseudomonadati</taxon>
        <taxon>Pseudomonadota</taxon>
        <taxon>Alphaproteobacteria</taxon>
        <taxon>Rhodobacterales</taxon>
        <taxon>Paracoccaceae</taxon>
        <taxon>Paracoccus</taxon>
    </lineage>
</organism>
<reference evidence="2" key="1">
    <citation type="submission" date="2018-07" db="EMBL/GenBank/DDBJ databases">
        <title>Genome sequencing of Paracoccus sp. SC2-6.</title>
        <authorList>
            <person name="Heo J."/>
            <person name="Kim S.-J."/>
            <person name="Kwon S.-W."/>
        </authorList>
    </citation>
    <scope>NUCLEOTIDE SEQUENCE [LARGE SCALE GENOMIC DNA]</scope>
    <source>
        <strain evidence="2">SC2-6</strain>
    </source>
</reference>
<gene>
    <name evidence="1" type="ORF">DRW48_11870</name>
</gene>